<keyword evidence="1" id="KW-0472">Membrane</keyword>
<keyword evidence="3" id="KW-1185">Reference proteome</keyword>
<dbReference type="Proteomes" id="UP000198851">
    <property type="component" value="Unassembled WGS sequence"/>
</dbReference>
<feature type="transmembrane region" description="Helical" evidence="1">
    <location>
        <begin position="48"/>
        <end position="69"/>
    </location>
</feature>
<dbReference type="InterPro" id="IPR018750">
    <property type="entry name" value="DUF2306_membrane"/>
</dbReference>
<proteinExistence type="predicted"/>
<gene>
    <name evidence="2" type="ORF">SAMN04488036_101147</name>
</gene>
<dbReference type="AlphaFoldDB" id="A0A1I4A511"/>
<evidence type="ECO:0000313" key="3">
    <source>
        <dbReference type="Proteomes" id="UP000198851"/>
    </source>
</evidence>
<feature type="transmembrane region" description="Helical" evidence="1">
    <location>
        <begin position="109"/>
        <end position="130"/>
    </location>
</feature>
<dbReference type="Pfam" id="PF10067">
    <property type="entry name" value="DUF2306"/>
    <property type="match status" value="1"/>
</dbReference>
<dbReference type="OrthoDB" id="8759010at2"/>
<evidence type="ECO:0000313" key="2">
    <source>
        <dbReference type="EMBL" id="SFK50936.1"/>
    </source>
</evidence>
<sequence length="205" mass="22769">MKALMTVRTFFLWFFCMAVGLWALRFLLAGVETSMEFVAYHAIERRLAFFAHVGLAPVALMLVPLQFWTRLRIDRPALHRWLGRVYAVAILLAGVGGMLMAIGTQAGPVASLGFGLLAVAWVGSTALAVWHIRNKRVALHKAWMIRSAALTLAAVTLRLEMPILAMTIGLETGYPLVAWLCWVPNLMIAEWMVRRRPVMGAAQPA</sequence>
<feature type="transmembrane region" description="Helical" evidence="1">
    <location>
        <begin position="7"/>
        <end position="28"/>
    </location>
</feature>
<dbReference type="STRING" id="1280847.SAMN04488036_101147"/>
<organism evidence="2 3">
    <name type="scientific">Shimia haliotis</name>
    <dbReference type="NCBI Taxonomy" id="1280847"/>
    <lineage>
        <taxon>Bacteria</taxon>
        <taxon>Pseudomonadati</taxon>
        <taxon>Pseudomonadota</taxon>
        <taxon>Alphaproteobacteria</taxon>
        <taxon>Rhodobacterales</taxon>
        <taxon>Roseobacteraceae</taxon>
    </lineage>
</organism>
<dbReference type="EMBL" id="FOSZ01000001">
    <property type="protein sequence ID" value="SFK50936.1"/>
    <property type="molecule type" value="Genomic_DNA"/>
</dbReference>
<evidence type="ECO:0000256" key="1">
    <source>
        <dbReference type="SAM" id="Phobius"/>
    </source>
</evidence>
<feature type="transmembrane region" description="Helical" evidence="1">
    <location>
        <begin position="81"/>
        <end position="103"/>
    </location>
</feature>
<reference evidence="3" key="1">
    <citation type="submission" date="2016-10" db="EMBL/GenBank/DDBJ databases">
        <authorList>
            <person name="Varghese N."/>
            <person name="Submissions S."/>
        </authorList>
    </citation>
    <scope>NUCLEOTIDE SEQUENCE [LARGE SCALE GENOMIC DNA]</scope>
    <source>
        <strain evidence="3">DSM 28453</strain>
    </source>
</reference>
<name>A0A1I4A511_9RHOB</name>
<accession>A0A1I4A511</accession>
<keyword evidence="1" id="KW-0812">Transmembrane</keyword>
<keyword evidence="1" id="KW-1133">Transmembrane helix</keyword>
<protein>
    <submittedName>
        <fullName evidence="2">Predicted membrane protein</fullName>
    </submittedName>
</protein>